<dbReference type="SUPFAM" id="SSF51604">
    <property type="entry name" value="Enolase C-terminal domain-like"/>
    <property type="match status" value="1"/>
</dbReference>
<dbReference type="Pfam" id="PF13378">
    <property type="entry name" value="MR_MLE_C"/>
    <property type="match status" value="1"/>
</dbReference>
<dbReference type="FunFam" id="3.30.390.10:FF:000009">
    <property type="entry name" value="Hydrophobic dipeptide epimerase"/>
    <property type="match status" value="1"/>
</dbReference>
<evidence type="ECO:0000256" key="2">
    <source>
        <dbReference type="ARBA" id="ARBA00008031"/>
    </source>
</evidence>
<keyword evidence="5" id="KW-0413">Isomerase</keyword>
<dbReference type="InterPro" id="IPR029017">
    <property type="entry name" value="Enolase-like_N"/>
</dbReference>
<dbReference type="InterPro" id="IPR013341">
    <property type="entry name" value="Mandelate_racemase_N_dom"/>
</dbReference>
<organism evidence="7 8">
    <name type="scientific">Thiothrix nivea (strain ATCC 35100 / DSM 5205 / JP2)</name>
    <dbReference type="NCBI Taxonomy" id="870187"/>
    <lineage>
        <taxon>Bacteria</taxon>
        <taxon>Pseudomonadati</taxon>
        <taxon>Pseudomonadota</taxon>
        <taxon>Gammaproteobacteria</taxon>
        <taxon>Thiotrichales</taxon>
        <taxon>Thiotrichaceae</taxon>
        <taxon>Thiothrix</taxon>
    </lineage>
</organism>
<evidence type="ECO:0000313" key="7">
    <source>
        <dbReference type="EMBL" id="EIJ36813.1"/>
    </source>
</evidence>
<dbReference type="InterPro" id="IPR029065">
    <property type="entry name" value="Enolase_C-like"/>
</dbReference>
<dbReference type="EMBL" id="JH651384">
    <property type="protein sequence ID" value="EIJ36813.1"/>
    <property type="molecule type" value="Genomic_DNA"/>
</dbReference>
<evidence type="ECO:0000259" key="6">
    <source>
        <dbReference type="SMART" id="SM00922"/>
    </source>
</evidence>
<dbReference type="GO" id="GO:0016854">
    <property type="term" value="F:racemase and epimerase activity"/>
    <property type="evidence" value="ECO:0007669"/>
    <property type="project" value="UniProtKB-ARBA"/>
</dbReference>
<dbReference type="PANTHER" id="PTHR48073:SF2">
    <property type="entry name" value="O-SUCCINYLBENZOATE SYNTHASE"/>
    <property type="match status" value="1"/>
</dbReference>
<evidence type="ECO:0000256" key="5">
    <source>
        <dbReference type="ARBA" id="ARBA00023235"/>
    </source>
</evidence>
<evidence type="ECO:0000256" key="3">
    <source>
        <dbReference type="ARBA" id="ARBA00022723"/>
    </source>
</evidence>
<dbReference type="Pfam" id="PF02746">
    <property type="entry name" value="MR_MLE_N"/>
    <property type="match status" value="1"/>
</dbReference>
<comment type="cofactor">
    <cofactor evidence="1">
        <name>Mg(2+)</name>
        <dbReference type="ChEBI" id="CHEBI:18420"/>
    </cofactor>
</comment>
<dbReference type="SFLD" id="SFLDG00180">
    <property type="entry name" value="muconate_cycloisomerase"/>
    <property type="match status" value="1"/>
</dbReference>
<dbReference type="SFLD" id="SFLDS00001">
    <property type="entry name" value="Enolase"/>
    <property type="match status" value="1"/>
</dbReference>
<gene>
    <name evidence="7" type="ORF">Thini_4331</name>
</gene>
<keyword evidence="4" id="KW-0460">Magnesium</keyword>
<reference evidence="8" key="1">
    <citation type="journal article" date="2011" name="Stand. Genomic Sci.">
        <title>Genome sequence of the filamentous, gliding Thiothrix nivea neotype strain (JP2(T)).</title>
        <authorList>
            <person name="Lapidus A."/>
            <person name="Nolan M."/>
            <person name="Lucas S."/>
            <person name="Glavina Del Rio T."/>
            <person name="Tice H."/>
            <person name="Cheng J.F."/>
            <person name="Tapia R."/>
            <person name="Han C."/>
            <person name="Goodwin L."/>
            <person name="Pitluck S."/>
            <person name="Liolios K."/>
            <person name="Pagani I."/>
            <person name="Ivanova N."/>
            <person name="Huntemann M."/>
            <person name="Mavromatis K."/>
            <person name="Mikhailova N."/>
            <person name="Pati A."/>
            <person name="Chen A."/>
            <person name="Palaniappan K."/>
            <person name="Land M."/>
            <person name="Brambilla E.M."/>
            <person name="Rohde M."/>
            <person name="Abt B."/>
            <person name="Verbarg S."/>
            <person name="Goker M."/>
            <person name="Bristow J."/>
            <person name="Eisen J.A."/>
            <person name="Markowitz V."/>
            <person name="Hugenholtz P."/>
            <person name="Kyrpides N.C."/>
            <person name="Klenk H.P."/>
            <person name="Woyke T."/>
        </authorList>
    </citation>
    <scope>NUCLEOTIDE SEQUENCE [LARGE SCALE GENOMIC DNA]</scope>
    <source>
        <strain evidence="8">ATCC 35100 / DSM 5205 / JP2</strain>
    </source>
</reference>
<sequence length="369" mass="40112">MSARISKITVYALELPLKKPYLVSGGRVYVEKMDSVIVAIETDTGLTGWGEGCPFGNAYLPAFSAGIHAGIAELAPHLLGENPLYPDQFNHSMDVLLAGHWYVKSALDMACWDILGKHTQLPLYALLGGRFSHSVDILGVFANGSPDEMVADLRNLRELGYRIFSPKIGGDVATDIARIQAIRADLQAHEKITIDANRAWLPDQAVQIINAVNDPTLYFEQPCETLDECRAVRQLTRNPLILDECIHSYTDLLQAQRENIAQAINIKLGRVGGVTKARRMRDFCVQTGLRMNIEETGGSVIASTAAVHLAAATPARYRLATSDNTRLHTVVPALGGYVFDNGVGIPPDAPGLGLEPIMDILGEPVAVYT</sequence>
<proteinExistence type="inferred from homology"/>
<comment type="similarity">
    <text evidence="2">Belongs to the mandelate racemase/muconate lactonizing enzyme family.</text>
</comment>
<evidence type="ECO:0000313" key="8">
    <source>
        <dbReference type="Proteomes" id="UP000005317"/>
    </source>
</evidence>
<dbReference type="Gene3D" id="3.30.390.10">
    <property type="entry name" value="Enolase-like, N-terminal domain"/>
    <property type="match status" value="1"/>
</dbReference>
<dbReference type="SUPFAM" id="SSF54826">
    <property type="entry name" value="Enolase N-terminal domain-like"/>
    <property type="match status" value="1"/>
</dbReference>
<dbReference type="InterPro" id="IPR013342">
    <property type="entry name" value="Mandelate_racemase_C"/>
</dbReference>
<dbReference type="GO" id="GO:0006518">
    <property type="term" value="P:peptide metabolic process"/>
    <property type="evidence" value="ECO:0007669"/>
    <property type="project" value="UniProtKB-ARBA"/>
</dbReference>
<dbReference type="SMART" id="SM00922">
    <property type="entry name" value="MR_MLE"/>
    <property type="match status" value="1"/>
</dbReference>
<dbReference type="Gene3D" id="3.20.20.120">
    <property type="entry name" value="Enolase-like C-terminal domain"/>
    <property type="match status" value="1"/>
</dbReference>
<dbReference type="OrthoDB" id="103536at2"/>
<dbReference type="RefSeq" id="WP_002710680.1">
    <property type="nucleotide sequence ID" value="NZ_JH651384.1"/>
</dbReference>
<evidence type="ECO:0000256" key="4">
    <source>
        <dbReference type="ARBA" id="ARBA00022842"/>
    </source>
</evidence>
<protein>
    <submittedName>
        <fullName evidence="7">Mandelate racemase/muconate lactonizing protein</fullName>
    </submittedName>
</protein>
<feature type="domain" description="Mandelate racemase/muconate lactonizing enzyme C-terminal" evidence="6">
    <location>
        <begin position="146"/>
        <end position="239"/>
    </location>
</feature>
<accession>A0A656HKK8</accession>
<dbReference type="GO" id="GO:0046872">
    <property type="term" value="F:metal ion binding"/>
    <property type="evidence" value="ECO:0007669"/>
    <property type="project" value="UniProtKB-KW"/>
</dbReference>
<dbReference type="AlphaFoldDB" id="A0A656HKK8"/>
<dbReference type="Proteomes" id="UP000005317">
    <property type="component" value="Unassembled WGS sequence"/>
</dbReference>
<evidence type="ECO:0000256" key="1">
    <source>
        <dbReference type="ARBA" id="ARBA00001946"/>
    </source>
</evidence>
<dbReference type="InterPro" id="IPR036849">
    <property type="entry name" value="Enolase-like_C_sf"/>
</dbReference>
<name>A0A656HKK8_THINJ</name>
<keyword evidence="8" id="KW-1185">Reference proteome</keyword>
<dbReference type="PANTHER" id="PTHR48073">
    <property type="entry name" value="O-SUCCINYLBENZOATE SYNTHASE-RELATED"/>
    <property type="match status" value="1"/>
</dbReference>
<keyword evidence="3" id="KW-0479">Metal-binding</keyword>